<name>A0A117J4E5_TRASO</name>
<keyword evidence="5 9" id="KW-0028">Amino-acid biosynthesis</keyword>
<evidence type="ECO:0000256" key="2">
    <source>
        <dbReference type="ARBA" id="ARBA00007970"/>
    </source>
</evidence>
<dbReference type="CDD" id="cd00609">
    <property type="entry name" value="AAT_like"/>
    <property type="match status" value="1"/>
</dbReference>
<dbReference type="GO" id="GO:0030170">
    <property type="term" value="F:pyridoxal phosphate binding"/>
    <property type="evidence" value="ECO:0007669"/>
    <property type="project" value="InterPro"/>
</dbReference>
<accession>A0A117J4E5</accession>
<evidence type="ECO:0000256" key="8">
    <source>
        <dbReference type="ARBA" id="ARBA00023102"/>
    </source>
</evidence>
<dbReference type="InterPro" id="IPR015421">
    <property type="entry name" value="PyrdxlP-dep_Trfase_major"/>
</dbReference>
<evidence type="ECO:0000256" key="6">
    <source>
        <dbReference type="ARBA" id="ARBA00022679"/>
    </source>
</evidence>
<gene>
    <name evidence="9" type="primary">hisC</name>
    <name evidence="11" type="ORF">AUL39_06825</name>
</gene>
<evidence type="ECO:0000313" key="12">
    <source>
        <dbReference type="Proteomes" id="UP000054078"/>
    </source>
</evidence>
<keyword evidence="6 9" id="KW-0808">Transferase</keyword>
<dbReference type="RefSeq" id="WP_059054823.1">
    <property type="nucleotide sequence ID" value="NZ_LOJF01000009.1"/>
</dbReference>
<dbReference type="PANTHER" id="PTHR42885:SF2">
    <property type="entry name" value="HISTIDINOL-PHOSPHATE AMINOTRANSFERASE"/>
    <property type="match status" value="1"/>
</dbReference>
<dbReference type="EC" id="2.6.1.9" evidence="9"/>
<dbReference type="InterPro" id="IPR015424">
    <property type="entry name" value="PyrdxlP-dep_Trfase"/>
</dbReference>
<dbReference type="Gene3D" id="3.90.1150.10">
    <property type="entry name" value="Aspartate Aminotransferase, domain 1"/>
    <property type="match status" value="1"/>
</dbReference>
<dbReference type="InterPro" id="IPR001917">
    <property type="entry name" value="Aminotrans_II_pyridoxalP_BS"/>
</dbReference>
<comment type="catalytic activity">
    <reaction evidence="9">
        <text>L-histidinol phosphate + 2-oxoglutarate = 3-(imidazol-4-yl)-2-oxopropyl phosphate + L-glutamate</text>
        <dbReference type="Rhea" id="RHEA:23744"/>
        <dbReference type="ChEBI" id="CHEBI:16810"/>
        <dbReference type="ChEBI" id="CHEBI:29985"/>
        <dbReference type="ChEBI" id="CHEBI:57766"/>
        <dbReference type="ChEBI" id="CHEBI:57980"/>
        <dbReference type="EC" id="2.6.1.9"/>
    </reaction>
</comment>
<dbReference type="NCBIfam" id="TIGR01141">
    <property type="entry name" value="hisC"/>
    <property type="match status" value="1"/>
</dbReference>
<dbReference type="HAMAP" id="MF_01023">
    <property type="entry name" value="HisC_aminotrans_2"/>
    <property type="match status" value="1"/>
</dbReference>
<dbReference type="GO" id="GO:0000105">
    <property type="term" value="P:L-histidine biosynthetic process"/>
    <property type="evidence" value="ECO:0007669"/>
    <property type="project" value="UniProtKB-UniRule"/>
</dbReference>
<comment type="cofactor">
    <cofactor evidence="1 9">
        <name>pyridoxal 5'-phosphate</name>
        <dbReference type="ChEBI" id="CHEBI:597326"/>
    </cofactor>
</comment>
<protein>
    <recommendedName>
        <fullName evidence="9">Histidinol-phosphate aminotransferase</fullName>
        <ecNumber evidence="9">2.6.1.9</ecNumber>
    </recommendedName>
    <alternativeName>
        <fullName evidence="9">Imidazole acetol-phosphate transaminase</fullName>
    </alternativeName>
</protein>
<keyword evidence="12" id="KW-1185">Reference proteome</keyword>
<feature type="domain" description="Aminotransferase class I/classII large" evidence="10">
    <location>
        <begin position="32"/>
        <end position="356"/>
    </location>
</feature>
<sequence length="363" mass="38655">MTGITPEVRALMRPSAAALEPYDPAFSPVEVILSANENNYGIPPEVAPALAKAVTDAAWNRYPVPLGGELRNQLAAWHGVAPERVVVGNGGDELLFNFFLAFGGAGHALVSCPPTFSVYGLYASMVETPVVEVPREKDFAPNVDALVEAARTATLVVVTSPNNPTGDLFPRDGVRRLCEACPGIVLVDEAYIEFADPGSTVEDMLGEYQSLAVLHTFSKAFALAGARVGYVLASPAVVAALAAVRQPYSVSVLDQAAALAAVTHRDAFQPAVQAIRQDRGRLSSMLGGLVPLGVRVWPSQANFLCVRVPHAHEVWCHLRDEHSILVRDFSSTPGLEDCLRITVGKPEENDLAVAALTSILKGE</sequence>
<dbReference type="PROSITE" id="PS00599">
    <property type="entry name" value="AA_TRANSFER_CLASS_2"/>
    <property type="match status" value="1"/>
</dbReference>
<keyword evidence="4 9" id="KW-0032">Aminotransferase</keyword>
<dbReference type="Pfam" id="PF00155">
    <property type="entry name" value="Aminotran_1_2"/>
    <property type="match status" value="1"/>
</dbReference>
<dbReference type="SUPFAM" id="SSF53383">
    <property type="entry name" value="PLP-dependent transferases"/>
    <property type="match status" value="1"/>
</dbReference>
<dbReference type="Gene3D" id="3.40.640.10">
    <property type="entry name" value="Type I PLP-dependent aspartate aminotransferase-like (Major domain)"/>
    <property type="match status" value="1"/>
</dbReference>
<dbReference type="PANTHER" id="PTHR42885">
    <property type="entry name" value="HISTIDINOL-PHOSPHATE AMINOTRANSFERASE-RELATED"/>
    <property type="match status" value="1"/>
</dbReference>
<comment type="pathway">
    <text evidence="9">Amino-acid biosynthesis; L-histidine biosynthesis; L-histidine from 5-phospho-alpha-D-ribose 1-diphosphate: step 7/9.</text>
</comment>
<dbReference type="UniPathway" id="UPA00031">
    <property type="reaction ID" value="UER00012"/>
</dbReference>
<dbReference type="GO" id="GO:0004400">
    <property type="term" value="F:histidinol-phosphate transaminase activity"/>
    <property type="evidence" value="ECO:0007669"/>
    <property type="project" value="UniProtKB-UniRule"/>
</dbReference>
<comment type="similarity">
    <text evidence="2 9">Belongs to the class-II pyridoxal-phosphate-dependent aminotransferase family. Histidinol-phosphate aminotransferase subfamily.</text>
</comment>
<reference evidence="11 12" key="1">
    <citation type="submission" date="2015-12" db="EMBL/GenBank/DDBJ databases">
        <title>Draft Genome Sequence of Olsenella scatoligenes SK9K4T; a Producer of 3-Methylindole- (skatole) and 4-Methylphenol- (p-cresol) Isolated from Pig Feces.</title>
        <authorList>
            <person name="Li X."/>
            <person name="Borg B."/>
            <person name="Canibe N."/>
        </authorList>
    </citation>
    <scope>NUCLEOTIDE SEQUENCE [LARGE SCALE GENOMIC DNA]</scope>
    <source>
        <strain evidence="11 12">SK9K4</strain>
    </source>
</reference>
<comment type="caution">
    <text evidence="11">The sequence shown here is derived from an EMBL/GenBank/DDBJ whole genome shotgun (WGS) entry which is preliminary data.</text>
</comment>
<keyword evidence="8 9" id="KW-0368">Histidine biosynthesis</keyword>
<comment type="subunit">
    <text evidence="3 9">Homodimer.</text>
</comment>
<evidence type="ECO:0000256" key="1">
    <source>
        <dbReference type="ARBA" id="ARBA00001933"/>
    </source>
</evidence>
<proteinExistence type="inferred from homology"/>
<dbReference type="STRING" id="1299998.AUL39_06825"/>
<evidence type="ECO:0000256" key="7">
    <source>
        <dbReference type="ARBA" id="ARBA00022898"/>
    </source>
</evidence>
<dbReference type="InterPro" id="IPR015422">
    <property type="entry name" value="PyrdxlP-dep_Trfase_small"/>
</dbReference>
<evidence type="ECO:0000256" key="4">
    <source>
        <dbReference type="ARBA" id="ARBA00022576"/>
    </source>
</evidence>
<evidence type="ECO:0000256" key="9">
    <source>
        <dbReference type="HAMAP-Rule" id="MF_01023"/>
    </source>
</evidence>
<organism evidence="11 12">
    <name type="scientific">Tractidigestivibacter scatoligenes</name>
    <name type="common">Olsenella scatoligenes</name>
    <dbReference type="NCBI Taxonomy" id="1299998"/>
    <lineage>
        <taxon>Bacteria</taxon>
        <taxon>Bacillati</taxon>
        <taxon>Actinomycetota</taxon>
        <taxon>Coriobacteriia</taxon>
        <taxon>Coriobacteriales</taxon>
        <taxon>Atopobiaceae</taxon>
        <taxon>Tractidigestivibacter</taxon>
    </lineage>
</organism>
<dbReference type="AlphaFoldDB" id="A0A117J4E5"/>
<evidence type="ECO:0000256" key="3">
    <source>
        <dbReference type="ARBA" id="ARBA00011738"/>
    </source>
</evidence>
<keyword evidence="7 9" id="KW-0663">Pyridoxal phosphate</keyword>
<feature type="modified residue" description="N6-(pyridoxal phosphate)lysine" evidence="9">
    <location>
        <position position="219"/>
    </location>
</feature>
<dbReference type="InterPro" id="IPR005861">
    <property type="entry name" value="HisP_aminotrans"/>
</dbReference>
<evidence type="ECO:0000313" key="11">
    <source>
        <dbReference type="EMBL" id="KUH58676.1"/>
    </source>
</evidence>
<dbReference type="EMBL" id="LOJF01000009">
    <property type="protein sequence ID" value="KUH58676.1"/>
    <property type="molecule type" value="Genomic_DNA"/>
</dbReference>
<evidence type="ECO:0000259" key="10">
    <source>
        <dbReference type="Pfam" id="PF00155"/>
    </source>
</evidence>
<dbReference type="Proteomes" id="UP000054078">
    <property type="component" value="Unassembled WGS sequence"/>
</dbReference>
<evidence type="ECO:0000256" key="5">
    <source>
        <dbReference type="ARBA" id="ARBA00022605"/>
    </source>
</evidence>
<dbReference type="InterPro" id="IPR004839">
    <property type="entry name" value="Aminotransferase_I/II_large"/>
</dbReference>